<evidence type="ECO:0000313" key="2">
    <source>
        <dbReference type="EMBL" id="CAD9281464.1"/>
    </source>
</evidence>
<evidence type="ECO:0000256" key="1">
    <source>
        <dbReference type="SAM" id="MobiDB-lite"/>
    </source>
</evidence>
<reference evidence="2" key="1">
    <citation type="submission" date="2021-01" db="EMBL/GenBank/DDBJ databases">
        <authorList>
            <person name="Corre E."/>
            <person name="Pelletier E."/>
            <person name="Niang G."/>
            <person name="Scheremetjew M."/>
            <person name="Finn R."/>
            <person name="Kale V."/>
            <person name="Holt S."/>
            <person name="Cochrane G."/>
            <person name="Meng A."/>
            <person name="Brown T."/>
            <person name="Cohen L."/>
        </authorList>
    </citation>
    <scope>NUCLEOTIDE SEQUENCE</scope>
    <source>
        <strain evidence="2">CCMP 410</strain>
    </source>
</reference>
<evidence type="ECO:0000313" key="3">
    <source>
        <dbReference type="EMBL" id="CAD9281465.1"/>
    </source>
</evidence>
<dbReference type="AlphaFoldDB" id="A0A6U5K7H5"/>
<feature type="region of interest" description="Disordered" evidence="1">
    <location>
        <begin position="127"/>
        <end position="186"/>
    </location>
</feature>
<organism evidence="2">
    <name type="scientific">Grammatophora oceanica</name>
    <dbReference type="NCBI Taxonomy" id="210454"/>
    <lineage>
        <taxon>Eukaryota</taxon>
        <taxon>Sar</taxon>
        <taxon>Stramenopiles</taxon>
        <taxon>Ochrophyta</taxon>
        <taxon>Bacillariophyta</taxon>
        <taxon>Fragilariophyceae</taxon>
        <taxon>Fragilariophycidae</taxon>
        <taxon>Rhabdonematales</taxon>
        <taxon>Grammatophoraceae</taxon>
        <taxon>Grammatophora</taxon>
    </lineage>
</organism>
<sequence>MYLPSSTELYTYVDNLREEAVDPSTRSTLDISKERKGMLKQPSMNLTDLLSLSSGSQRRSLHDSRSTIGTSRTRLSTVDDEDDSWFASPPYRPTELTVAAAHQSTRTECSLNLSFGDLSLEPELPSSMRIGASAPSSRSITPPPVEVTNKQPPSEAPTEEEDEQEEDKANLPYLIPGINGRARCLR</sequence>
<feature type="compositionally biased region" description="Acidic residues" evidence="1">
    <location>
        <begin position="157"/>
        <end position="166"/>
    </location>
</feature>
<gene>
    <name evidence="2" type="ORF">GOCE00092_LOCUS10374</name>
    <name evidence="3" type="ORF">GOCE00092_LOCUS10375</name>
</gene>
<protein>
    <submittedName>
        <fullName evidence="2">Uncharacterized protein</fullName>
    </submittedName>
</protein>
<dbReference type="EMBL" id="HBGK01020375">
    <property type="protein sequence ID" value="CAD9281464.1"/>
    <property type="molecule type" value="Transcribed_RNA"/>
</dbReference>
<feature type="compositionally biased region" description="Polar residues" evidence="1">
    <location>
        <begin position="66"/>
        <end position="75"/>
    </location>
</feature>
<name>A0A6U5K7H5_9STRA</name>
<dbReference type="EMBL" id="HBGK01020376">
    <property type="protein sequence ID" value="CAD9281465.1"/>
    <property type="molecule type" value="Transcribed_RNA"/>
</dbReference>
<proteinExistence type="predicted"/>
<accession>A0A6U5K7H5</accession>
<feature type="region of interest" description="Disordered" evidence="1">
    <location>
        <begin position="52"/>
        <end position="75"/>
    </location>
</feature>